<name>A0AAD4GBH7_BOLED</name>
<organism evidence="1 2">
    <name type="scientific">Boletus edulis BED1</name>
    <dbReference type="NCBI Taxonomy" id="1328754"/>
    <lineage>
        <taxon>Eukaryota</taxon>
        <taxon>Fungi</taxon>
        <taxon>Dikarya</taxon>
        <taxon>Basidiomycota</taxon>
        <taxon>Agaricomycotina</taxon>
        <taxon>Agaricomycetes</taxon>
        <taxon>Agaricomycetidae</taxon>
        <taxon>Boletales</taxon>
        <taxon>Boletineae</taxon>
        <taxon>Boletaceae</taxon>
        <taxon>Boletoideae</taxon>
        <taxon>Boletus</taxon>
    </lineage>
</organism>
<gene>
    <name evidence="1" type="ORF">L210DRAFT_3506967</name>
</gene>
<proteinExistence type="predicted"/>
<reference evidence="1" key="2">
    <citation type="journal article" date="2020" name="Nat. Commun.">
        <title>Large-scale genome sequencing of mycorrhizal fungi provides insights into the early evolution of symbiotic traits.</title>
        <authorList>
            <person name="Miyauchi S."/>
            <person name="Kiss E."/>
            <person name="Kuo A."/>
            <person name="Drula E."/>
            <person name="Kohler A."/>
            <person name="Sanchez-Garcia M."/>
            <person name="Morin E."/>
            <person name="Andreopoulos B."/>
            <person name="Barry K.W."/>
            <person name="Bonito G."/>
            <person name="Buee M."/>
            <person name="Carver A."/>
            <person name="Chen C."/>
            <person name="Cichocki N."/>
            <person name="Clum A."/>
            <person name="Culley D."/>
            <person name="Crous P.W."/>
            <person name="Fauchery L."/>
            <person name="Girlanda M."/>
            <person name="Hayes R.D."/>
            <person name="Keri Z."/>
            <person name="LaButti K."/>
            <person name="Lipzen A."/>
            <person name="Lombard V."/>
            <person name="Magnuson J."/>
            <person name="Maillard F."/>
            <person name="Murat C."/>
            <person name="Nolan M."/>
            <person name="Ohm R.A."/>
            <person name="Pangilinan J."/>
            <person name="Pereira M.F."/>
            <person name="Perotto S."/>
            <person name="Peter M."/>
            <person name="Pfister S."/>
            <person name="Riley R."/>
            <person name="Sitrit Y."/>
            <person name="Stielow J.B."/>
            <person name="Szollosi G."/>
            <person name="Zifcakova L."/>
            <person name="Stursova M."/>
            <person name="Spatafora J.W."/>
            <person name="Tedersoo L."/>
            <person name="Vaario L.M."/>
            <person name="Yamada A."/>
            <person name="Yan M."/>
            <person name="Wang P."/>
            <person name="Xu J."/>
            <person name="Bruns T."/>
            <person name="Baldrian P."/>
            <person name="Vilgalys R."/>
            <person name="Dunand C."/>
            <person name="Henrissat B."/>
            <person name="Grigoriev I.V."/>
            <person name="Hibbett D."/>
            <person name="Nagy L.G."/>
            <person name="Martin F.M."/>
        </authorList>
    </citation>
    <scope>NUCLEOTIDE SEQUENCE</scope>
    <source>
        <strain evidence="1">BED1</strain>
    </source>
</reference>
<reference evidence="1" key="1">
    <citation type="submission" date="2019-10" db="EMBL/GenBank/DDBJ databases">
        <authorList>
            <consortium name="DOE Joint Genome Institute"/>
            <person name="Kuo A."/>
            <person name="Miyauchi S."/>
            <person name="Kiss E."/>
            <person name="Drula E."/>
            <person name="Kohler A."/>
            <person name="Sanchez-Garcia M."/>
            <person name="Andreopoulos B."/>
            <person name="Barry K.W."/>
            <person name="Bonito G."/>
            <person name="Buee M."/>
            <person name="Carver A."/>
            <person name="Chen C."/>
            <person name="Cichocki N."/>
            <person name="Clum A."/>
            <person name="Culley D."/>
            <person name="Crous P.W."/>
            <person name="Fauchery L."/>
            <person name="Girlanda M."/>
            <person name="Hayes R."/>
            <person name="Keri Z."/>
            <person name="LaButti K."/>
            <person name="Lipzen A."/>
            <person name="Lombard V."/>
            <person name="Magnuson J."/>
            <person name="Maillard F."/>
            <person name="Morin E."/>
            <person name="Murat C."/>
            <person name="Nolan M."/>
            <person name="Ohm R."/>
            <person name="Pangilinan J."/>
            <person name="Pereira M."/>
            <person name="Perotto S."/>
            <person name="Peter M."/>
            <person name="Riley R."/>
            <person name="Sitrit Y."/>
            <person name="Stielow B."/>
            <person name="Szollosi G."/>
            <person name="Zifcakova L."/>
            <person name="Stursova M."/>
            <person name="Spatafora J.W."/>
            <person name="Tedersoo L."/>
            <person name="Vaario L.-M."/>
            <person name="Yamada A."/>
            <person name="Yan M."/>
            <person name="Wang P."/>
            <person name="Xu J."/>
            <person name="Bruns T."/>
            <person name="Baldrian P."/>
            <person name="Vilgalys R."/>
            <person name="Henrissat B."/>
            <person name="Grigoriev I.V."/>
            <person name="Hibbett D."/>
            <person name="Nagy L.G."/>
            <person name="Martin F.M."/>
        </authorList>
    </citation>
    <scope>NUCLEOTIDE SEQUENCE</scope>
    <source>
        <strain evidence="1">BED1</strain>
    </source>
</reference>
<dbReference type="EMBL" id="WHUW01000032">
    <property type="protein sequence ID" value="KAF8433770.1"/>
    <property type="molecule type" value="Genomic_DNA"/>
</dbReference>
<protein>
    <submittedName>
        <fullName evidence="1">Uncharacterized protein</fullName>
    </submittedName>
</protein>
<comment type="caution">
    <text evidence="1">The sequence shown here is derived from an EMBL/GenBank/DDBJ whole genome shotgun (WGS) entry which is preliminary data.</text>
</comment>
<evidence type="ECO:0000313" key="1">
    <source>
        <dbReference type="EMBL" id="KAF8433770.1"/>
    </source>
</evidence>
<evidence type="ECO:0000313" key="2">
    <source>
        <dbReference type="Proteomes" id="UP001194468"/>
    </source>
</evidence>
<sequence>MPVKICFNKIKSITAIYNIRSINAMRRTTATKKQDIRKRSNPFMQWRIIPKYRLFKQPYRVTTSGIVLRNTLESSSFIRRIIDVLNITGDVSHKEHPTIFRRLNDGATDFTAEGSKRRETRH</sequence>
<accession>A0AAD4GBH7</accession>
<dbReference type="Proteomes" id="UP001194468">
    <property type="component" value="Unassembled WGS sequence"/>
</dbReference>
<keyword evidence="2" id="KW-1185">Reference proteome</keyword>
<dbReference type="AlphaFoldDB" id="A0AAD4GBH7"/>